<reference evidence="1 2" key="1">
    <citation type="journal article" date="2013" name="PLoS ONE">
        <title>Genomic and secretomic analyses reveal unique features of the lignocellulolytic enzyme system of Penicillium decumbens.</title>
        <authorList>
            <person name="Liu G."/>
            <person name="Zhang L."/>
            <person name="Wei X."/>
            <person name="Zou G."/>
            <person name="Qin Y."/>
            <person name="Ma L."/>
            <person name="Li J."/>
            <person name="Zheng H."/>
            <person name="Wang S."/>
            <person name="Wang C."/>
            <person name="Xun L."/>
            <person name="Zhao G.-P."/>
            <person name="Zhou Z."/>
            <person name="Qu Y."/>
        </authorList>
    </citation>
    <scope>NUCLEOTIDE SEQUENCE [LARGE SCALE GENOMIC DNA]</scope>
    <source>
        <strain evidence="2">114-2 / CGMCC 5302</strain>
    </source>
</reference>
<dbReference type="EMBL" id="KB644415">
    <property type="protein sequence ID" value="EPS33552.1"/>
    <property type="molecule type" value="Genomic_DNA"/>
</dbReference>
<accession>S8BEQ6</accession>
<sequence length="137" mass="15255">MADDVDHFKTAATGDTGICFSPKCDLIKHELLKLIQQLQGASSIDRETTEIMAYIGAAIGRLTLDGRSRIHNVKDLEAATSTLIFHRNHKLHVWDMPECGFGPDAEQLRVKLWTVYTNVNFSRGGCGCFQCRTAWTG</sequence>
<protein>
    <submittedName>
        <fullName evidence="1">Uncharacterized protein</fullName>
    </submittedName>
</protein>
<name>S8BEQ6_PENO1</name>
<dbReference type="Proteomes" id="UP000019376">
    <property type="component" value="Unassembled WGS sequence"/>
</dbReference>
<dbReference type="OrthoDB" id="4304815at2759"/>
<dbReference type="HOGENOM" id="CLU_1865829_0_0_1"/>
<dbReference type="AlphaFoldDB" id="S8BEQ6"/>
<evidence type="ECO:0000313" key="2">
    <source>
        <dbReference type="Proteomes" id="UP000019376"/>
    </source>
</evidence>
<keyword evidence="2" id="KW-1185">Reference proteome</keyword>
<proteinExistence type="predicted"/>
<gene>
    <name evidence="1" type="ORF">PDE_08514</name>
</gene>
<organism evidence="1 2">
    <name type="scientific">Penicillium oxalicum (strain 114-2 / CGMCC 5302)</name>
    <name type="common">Penicillium decumbens</name>
    <dbReference type="NCBI Taxonomy" id="933388"/>
    <lineage>
        <taxon>Eukaryota</taxon>
        <taxon>Fungi</taxon>
        <taxon>Dikarya</taxon>
        <taxon>Ascomycota</taxon>
        <taxon>Pezizomycotina</taxon>
        <taxon>Eurotiomycetes</taxon>
        <taxon>Eurotiomycetidae</taxon>
        <taxon>Eurotiales</taxon>
        <taxon>Aspergillaceae</taxon>
        <taxon>Penicillium</taxon>
    </lineage>
</organism>
<evidence type="ECO:0000313" key="1">
    <source>
        <dbReference type="EMBL" id="EPS33552.1"/>
    </source>
</evidence>